<gene>
    <name evidence="3" type="ORF">QC762_209750</name>
</gene>
<feature type="transmembrane region" description="Helical" evidence="2">
    <location>
        <begin position="41"/>
        <end position="62"/>
    </location>
</feature>
<feature type="transmembrane region" description="Helical" evidence="2">
    <location>
        <begin position="181"/>
        <end position="204"/>
    </location>
</feature>
<feature type="compositionally biased region" description="Pro residues" evidence="1">
    <location>
        <begin position="348"/>
        <end position="374"/>
    </location>
</feature>
<dbReference type="EMBL" id="JAFFHA010000004">
    <property type="protein sequence ID" value="KAK4657077.1"/>
    <property type="molecule type" value="Genomic_DNA"/>
</dbReference>
<feature type="transmembrane region" description="Helical" evidence="2">
    <location>
        <begin position="225"/>
        <end position="246"/>
    </location>
</feature>
<keyword evidence="2" id="KW-1133">Transmembrane helix</keyword>
<feature type="transmembrane region" description="Helical" evidence="2">
    <location>
        <begin position="68"/>
        <end position="89"/>
    </location>
</feature>
<evidence type="ECO:0000313" key="3">
    <source>
        <dbReference type="EMBL" id="KAK4657077.1"/>
    </source>
</evidence>
<reference evidence="3 4" key="1">
    <citation type="journal article" date="2023" name="bioRxiv">
        <title>High-quality genome assemblies of four members of thePodospora anserinaspecies complex.</title>
        <authorList>
            <person name="Ament-Velasquez S.L."/>
            <person name="Vogan A.A."/>
            <person name="Wallerman O."/>
            <person name="Hartmann F."/>
            <person name="Gautier V."/>
            <person name="Silar P."/>
            <person name="Giraud T."/>
            <person name="Johannesson H."/>
        </authorList>
    </citation>
    <scope>NUCLEOTIDE SEQUENCE [LARGE SCALE GENOMIC DNA]</scope>
    <source>
        <strain evidence="3 4">CBS 415.72m</strain>
    </source>
</reference>
<feature type="transmembrane region" description="Helical" evidence="2">
    <location>
        <begin position="117"/>
        <end position="138"/>
    </location>
</feature>
<feature type="compositionally biased region" description="Low complexity" evidence="1">
    <location>
        <begin position="375"/>
        <end position="385"/>
    </location>
</feature>
<feature type="compositionally biased region" description="Acidic residues" evidence="1">
    <location>
        <begin position="619"/>
        <end position="628"/>
    </location>
</feature>
<comment type="caution">
    <text evidence="3">The sequence shown here is derived from an EMBL/GenBank/DDBJ whole genome shotgun (WGS) entry which is preliminary data.</text>
</comment>
<sequence>MASQVPCPIPGNPSMYGLGLRTSFYLLHLSTLFLELLEQEYIVLLLSAELVLNLALLLALILQVAAGGLHIVEVYILLLLLSVTVYLFVPRHAADLAMVFCPHLGLRVKSRGRGVDVLGCLRGGYGLVVAGVQVWFWGRGVDSVRYDDGGGGGGGGDGKGCLEYGFLFGAMDLKSGSMKGLNILLVLGMLTGGLVVVGCVKSGWWGVRKGGRKKKIRSRWEAQKWLEALGGLAVAVAVIVAIELTIRWNRIGAENSVNQATTAAQLIPLLLVIALISTFLYGVFSNDKSDDGSLVVTLEAGSSSSPSGSGTGSSPSGSGGSGPTPVVVAERSRSQTRRSRSRQSSRRPPAPSPPMPPSRHSPRFPGPPPGPPPASHHSGYSHSGSPTPPSPLSPRIINVSPSGPVARPSVNYYRQVVPHPYFPYEGPEYYDPNGSPPRMSGGVGARWPRFAKPMGPRPPPSPTKSIDPANDKLWDEVLSGAPGTQGEPLITQKDIDDLFNPPPSAMLITDADVAAVMEPLVTDADVEEVIREMLTEQDIADALKDKVTDADVDRVMKSSFTDADAEAVMGDLIPDELVEEVMMSGAIPDEMVEEVMRSPRQAKVEDESDHLSQQAHDSEDSDEEEESSSDSSSDSGSSSSSSGEKHDEDEDEEKGPAESIPETETEPRTPRSVRWAMPLDEEIDSRYASDGGFYHSPELRSRDDDVEEIVRDRYGDDDARIVAVVRYFPTPGYSSGYGSSWGQKY</sequence>
<feature type="transmembrane region" description="Helical" evidence="2">
    <location>
        <begin position="15"/>
        <end position="34"/>
    </location>
</feature>
<keyword evidence="4" id="KW-1185">Reference proteome</keyword>
<name>A0ABR0GMU7_9PEZI</name>
<feature type="region of interest" description="Disordered" evidence="1">
    <location>
        <begin position="299"/>
        <end position="408"/>
    </location>
</feature>
<feature type="region of interest" description="Disordered" evidence="1">
    <location>
        <begin position="596"/>
        <end position="677"/>
    </location>
</feature>
<organism evidence="3 4">
    <name type="scientific">Podospora pseudocomata</name>
    <dbReference type="NCBI Taxonomy" id="2093779"/>
    <lineage>
        <taxon>Eukaryota</taxon>
        <taxon>Fungi</taxon>
        <taxon>Dikarya</taxon>
        <taxon>Ascomycota</taxon>
        <taxon>Pezizomycotina</taxon>
        <taxon>Sordariomycetes</taxon>
        <taxon>Sordariomycetidae</taxon>
        <taxon>Sordariales</taxon>
        <taxon>Podosporaceae</taxon>
        <taxon>Podospora</taxon>
    </lineage>
</organism>
<evidence type="ECO:0008006" key="5">
    <source>
        <dbReference type="Google" id="ProtNLM"/>
    </source>
</evidence>
<evidence type="ECO:0000256" key="2">
    <source>
        <dbReference type="SAM" id="Phobius"/>
    </source>
</evidence>
<dbReference type="PANTHER" id="PTHR24216">
    <property type="entry name" value="PAXILLIN-RELATED"/>
    <property type="match status" value="1"/>
</dbReference>
<keyword evidence="2" id="KW-0472">Membrane</keyword>
<feature type="region of interest" description="Disordered" evidence="1">
    <location>
        <begin position="433"/>
        <end position="467"/>
    </location>
</feature>
<evidence type="ECO:0000256" key="1">
    <source>
        <dbReference type="SAM" id="MobiDB-lite"/>
    </source>
</evidence>
<feature type="compositionally biased region" description="Basic and acidic residues" evidence="1">
    <location>
        <begin position="596"/>
        <end position="605"/>
    </location>
</feature>
<protein>
    <recommendedName>
        <fullName evidence="5">Magnesium transporter MgtE intracellular domain-containing protein</fullName>
    </recommendedName>
</protein>
<dbReference type="Proteomes" id="UP001323405">
    <property type="component" value="Unassembled WGS sequence"/>
</dbReference>
<proteinExistence type="predicted"/>
<feature type="compositionally biased region" description="Low complexity" evidence="1">
    <location>
        <begin position="301"/>
        <end position="316"/>
    </location>
</feature>
<feature type="transmembrane region" description="Helical" evidence="2">
    <location>
        <begin position="266"/>
        <end position="284"/>
    </location>
</feature>
<evidence type="ECO:0000313" key="4">
    <source>
        <dbReference type="Proteomes" id="UP001323405"/>
    </source>
</evidence>
<keyword evidence="2" id="KW-0812">Transmembrane</keyword>
<dbReference type="GeneID" id="87907784"/>
<feature type="compositionally biased region" description="Low complexity" evidence="1">
    <location>
        <begin position="629"/>
        <end position="642"/>
    </location>
</feature>
<dbReference type="RefSeq" id="XP_062746051.1">
    <property type="nucleotide sequence ID" value="XM_062887877.1"/>
</dbReference>
<feature type="compositionally biased region" description="Basic residues" evidence="1">
    <location>
        <begin position="334"/>
        <end position="345"/>
    </location>
</feature>
<accession>A0ABR0GMU7</accession>
<feature type="region of interest" description="Disordered" evidence="1">
    <location>
        <begin position="685"/>
        <end position="704"/>
    </location>
</feature>